<name>A0A918G2A9_9ACTN</name>
<evidence type="ECO:0000256" key="1">
    <source>
        <dbReference type="SAM" id="MobiDB-lite"/>
    </source>
</evidence>
<dbReference type="RefSeq" id="WP_190152741.1">
    <property type="nucleotide sequence ID" value="NZ_BMTL01000031.1"/>
</dbReference>
<feature type="region of interest" description="Disordered" evidence="1">
    <location>
        <begin position="184"/>
        <end position="215"/>
    </location>
</feature>
<reference evidence="2" key="2">
    <citation type="submission" date="2020-09" db="EMBL/GenBank/DDBJ databases">
        <authorList>
            <person name="Sun Q."/>
            <person name="Ohkuma M."/>
        </authorList>
    </citation>
    <scope>NUCLEOTIDE SEQUENCE</scope>
    <source>
        <strain evidence="2">JCM 4386</strain>
    </source>
</reference>
<evidence type="ECO:0000313" key="2">
    <source>
        <dbReference type="EMBL" id="GGS15272.1"/>
    </source>
</evidence>
<feature type="compositionally biased region" description="Polar residues" evidence="1">
    <location>
        <begin position="756"/>
        <end position="765"/>
    </location>
</feature>
<proteinExistence type="predicted"/>
<dbReference type="Proteomes" id="UP000606194">
    <property type="component" value="Unassembled WGS sequence"/>
</dbReference>
<feature type="region of interest" description="Disordered" evidence="1">
    <location>
        <begin position="734"/>
        <end position="768"/>
    </location>
</feature>
<dbReference type="InterPro" id="IPR013324">
    <property type="entry name" value="RNA_pol_sigma_r3/r4-like"/>
</dbReference>
<comment type="caution">
    <text evidence="2">The sequence shown here is derived from an EMBL/GenBank/DDBJ whole genome shotgun (WGS) entry which is preliminary data.</text>
</comment>
<keyword evidence="3" id="KW-1185">Reference proteome</keyword>
<dbReference type="EMBL" id="BMTL01000031">
    <property type="protein sequence ID" value="GGS15272.1"/>
    <property type="molecule type" value="Genomic_DNA"/>
</dbReference>
<dbReference type="AlphaFoldDB" id="A0A918G2A9"/>
<evidence type="ECO:0008006" key="4">
    <source>
        <dbReference type="Google" id="ProtNLM"/>
    </source>
</evidence>
<accession>A0A918G2A9</accession>
<feature type="compositionally biased region" description="Low complexity" evidence="1">
    <location>
        <begin position="204"/>
        <end position="215"/>
    </location>
</feature>
<reference evidence="2" key="1">
    <citation type="journal article" date="2014" name="Int. J. Syst. Evol. Microbiol.">
        <title>Complete genome sequence of Corynebacterium casei LMG S-19264T (=DSM 44701T), isolated from a smear-ripened cheese.</title>
        <authorList>
            <consortium name="US DOE Joint Genome Institute (JGI-PGF)"/>
            <person name="Walter F."/>
            <person name="Albersmeier A."/>
            <person name="Kalinowski J."/>
            <person name="Ruckert C."/>
        </authorList>
    </citation>
    <scope>NUCLEOTIDE SEQUENCE</scope>
    <source>
        <strain evidence="2">JCM 4386</strain>
    </source>
</reference>
<gene>
    <name evidence="2" type="ORF">GCM10010269_63160</name>
</gene>
<dbReference type="SUPFAM" id="SSF88659">
    <property type="entry name" value="Sigma3 and sigma4 domains of RNA polymerase sigma factors"/>
    <property type="match status" value="1"/>
</dbReference>
<evidence type="ECO:0000313" key="3">
    <source>
        <dbReference type="Proteomes" id="UP000606194"/>
    </source>
</evidence>
<protein>
    <recommendedName>
        <fullName evidence="4">RNA polymerase sigma-70 region 4 domain-containing protein</fullName>
    </recommendedName>
</protein>
<sequence length="885" mass="96383">MTGPIESKSPLCIALVDLLPSLRWGDPRQLGPLLEDPRLPGMWWNDTSLTDVMATISAEEVAHRAAQALRAHWPHLTLGEALPNLCFCPEGQEADLRVTIEQAASDAGAEEGVEALAGLVRPLLRPFLIGGRNLMEPIAAASRDESAAEPDQDVRALTDMLVLLVPADAPPAIRAAADTLRAWAQEHPDEDSSTPAPDADEQSKATPGGKAGPAAESALLERPLDALESLINDWGERQLAVAAGRTFGQNRTSLETLGEQFGVSRERARQIQVELEKKLQLWLHSAAGQPFLGHLLAVQELLGPVATETELRELHPVHELTVPALDLPLWQLIASLLPDRTWTSGWLAEGDLDERIEQTRAELTRRCSESAPVWAEVVELLGQLGIREAAAEAWLLAVKGFRVAEGHLLPWGRSVNDRAEAVLMLVGRPLAMEDLLARLDDGTALASLRNQIQTDDRFMRRDRDLYGLRRWGGVEYLGIREMIIRELESVGGEAKSEDIVTSLCSQFDVSDKSVRAYLAAPEFERFKRGWIRVAASTETGAADYQPRRDVAQTRRCFQTGQGTWWYRLDVNGEHLRGSGFTIPAGFAAHLGLAPGGRLELSHDVGDIQLVWRNQPSCGSIRPLLERMDAVEGDHVFVAAKDGRLKALRLADEPELNLTDTQRALRLMALSGQVTEKDMPAVLGRRIGLTDATTMDEVLAHLRVRGDKDILELLREQYEPGLSGTAVLDGELSVPATPAGELSSATTPQRGAPEAQPTGNTENAANQPVEPEFRDPAWDEEIIPLLDEGSEADLIRLAQAVANRGKTAPIFGFELGEGGWQADFAWDQDTAKVAVVSAVTHGSTAPEAEPRDAAYRAAGWTIRSAVDWLAHLDELLALLPDAAPGS</sequence>
<dbReference type="InterPro" id="IPR036388">
    <property type="entry name" value="WH-like_DNA-bd_sf"/>
</dbReference>
<organism evidence="2 3">
    <name type="scientific">Streptomyces humidus</name>
    <dbReference type="NCBI Taxonomy" id="52259"/>
    <lineage>
        <taxon>Bacteria</taxon>
        <taxon>Bacillati</taxon>
        <taxon>Actinomycetota</taxon>
        <taxon>Actinomycetes</taxon>
        <taxon>Kitasatosporales</taxon>
        <taxon>Streptomycetaceae</taxon>
        <taxon>Streptomyces</taxon>
    </lineage>
</organism>
<dbReference type="Gene3D" id="1.10.10.10">
    <property type="entry name" value="Winged helix-like DNA-binding domain superfamily/Winged helix DNA-binding domain"/>
    <property type="match status" value="1"/>
</dbReference>